<dbReference type="EMBL" id="BAAAYL010000001">
    <property type="protein sequence ID" value="GAA3377119.1"/>
    <property type="molecule type" value="Genomic_DNA"/>
</dbReference>
<feature type="compositionally biased region" description="Polar residues" evidence="1">
    <location>
        <begin position="72"/>
        <end position="81"/>
    </location>
</feature>
<keyword evidence="3" id="KW-1185">Reference proteome</keyword>
<reference evidence="3" key="1">
    <citation type="journal article" date="2019" name="Int. J. Syst. Evol. Microbiol.">
        <title>The Global Catalogue of Microorganisms (GCM) 10K type strain sequencing project: providing services to taxonomists for standard genome sequencing and annotation.</title>
        <authorList>
            <consortium name="The Broad Institute Genomics Platform"/>
            <consortium name="The Broad Institute Genome Sequencing Center for Infectious Disease"/>
            <person name="Wu L."/>
            <person name="Ma J."/>
        </authorList>
    </citation>
    <scope>NUCLEOTIDE SEQUENCE [LARGE SCALE GENOMIC DNA]</scope>
    <source>
        <strain evidence="3">JCM 9651</strain>
    </source>
</reference>
<comment type="caution">
    <text evidence="2">The sequence shown here is derived from an EMBL/GenBank/DDBJ whole genome shotgun (WGS) entry which is preliminary data.</text>
</comment>
<protein>
    <submittedName>
        <fullName evidence="2">Uncharacterized protein</fullName>
    </submittedName>
</protein>
<gene>
    <name evidence="2" type="ORF">GCM10020367_51530</name>
</gene>
<proteinExistence type="predicted"/>
<evidence type="ECO:0000256" key="1">
    <source>
        <dbReference type="SAM" id="MobiDB-lite"/>
    </source>
</evidence>
<sequence length="95" mass="10090">MRATIAVVEDCVMENLDPKGVTDVAAKLRGQADRLNQVAADRADARADWAENAQVGRRDRSSSQRPGPSAPTVGSATTSCRRGQRRLLTPSGVTA</sequence>
<accession>A0ABP6SI90</accession>
<dbReference type="Proteomes" id="UP001499990">
    <property type="component" value="Unassembled WGS sequence"/>
</dbReference>
<evidence type="ECO:0000313" key="2">
    <source>
        <dbReference type="EMBL" id="GAA3377119.1"/>
    </source>
</evidence>
<name>A0ABP6SI90_9ACTN</name>
<organism evidence="2 3">
    <name type="scientific">Streptomyces sannanensis</name>
    <dbReference type="NCBI Taxonomy" id="285536"/>
    <lineage>
        <taxon>Bacteria</taxon>
        <taxon>Bacillati</taxon>
        <taxon>Actinomycetota</taxon>
        <taxon>Actinomycetes</taxon>
        <taxon>Kitasatosporales</taxon>
        <taxon>Streptomycetaceae</taxon>
        <taxon>Streptomyces</taxon>
    </lineage>
</organism>
<evidence type="ECO:0000313" key="3">
    <source>
        <dbReference type="Proteomes" id="UP001499990"/>
    </source>
</evidence>
<feature type="region of interest" description="Disordered" evidence="1">
    <location>
        <begin position="42"/>
        <end position="95"/>
    </location>
</feature>